<gene>
    <name evidence="1" type="ORF">NEF87_003787</name>
</gene>
<evidence type="ECO:0000313" key="2">
    <source>
        <dbReference type="Proteomes" id="UP001208689"/>
    </source>
</evidence>
<organism evidence="1 2">
    <name type="scientific">Candidatus Lokiarchaeum ossiferum</name>
    <dbReference type="NCBI Taxonomy" id="2951803"/>
    <lineage>
        <taxon>Archaea</taxon>
        <taxon>Promethearchaeati</taxon>
        <taxon>Promethearchaeota</taxon>
        <taxon>Promethearchaeia</taxon>
        <taxon>Promethearchaeales</taxon>
        <taxon>Promethearchaeaceae</taxon>
        <taxon>Candidatus Lokiarchaeum</taxon>
    </lineage>
</organism>
<dbReference type="Pfam" id="PF07366">
    <property type="entry name" value="SnoaL"/>
    <property type="match status" value="1"/>
</dbReference>
<dbReference type="InterPro" id="IPR032710">
    <property type="entry name" value="NTF2-like_dom_sf"/>
</dbReference>
<proteinExistence type="predicted"/>
<dbReference type="Gene3D" id="3.10.450.50">
    <property type="match status" value="1"/>
</dbReference>
<dbReference type="EMBL" id="CP104013">
    <property type="protein sequence ID" value="UYP47502.1"/>
    <property type="molecule type" value="Genomic_DNA"/>
</dbReference>
<evidence type="ECO:0008006" key="3">
    <source>
        <dbReference type="Google" id="ProtNLM"/>
    </source>
</evidence>
<sequence>MIIFFSLNFKLLNNMNDRNLEFIGKQWFEVMWSLPDLDLADELVDTSYHPDWIQMDKQGPALVQHEIRYFRSIFPDLSYNILEMKADENKVWVWYRGTGTQEGAGWGFKPTGKTISFEGAAIIYVNFEGKVSNLKDAFSFYDIFVDLGVIPPFWELYSHLKDFPKKKGL</sequence>
<name>A0ABY6HXC7_9ARCH</name>
<keyword evidence="2" id="KW-1185">Reference proteome</keyword>
<dbReference type="InterPro" id="IPR009959">
    <property type="entry name" value="Cyclase_SnoaL-like"/>
</dbReference>
<protein>
    <recommendedName>
        <fullName evidence="3">SnoaL-like polyketide cyclase</fullName>
    </recommendedName>
</protein>
<accession>A0ABY6HXC7</accession>
<dbReference type="SUPFAM" id="SSF54427">
    <property type="entry name" value="NTF2-like"/>
    <property type="match status" value="1"/>
</dbReference>
<reference evidence="1" key="1">
    <citation type="submission" date="2022-09" db="EMBL/GenBank/DDBJ databases">
        <title>Actin cytoskeleton and complex cell architecture in an #Asgard archaeon.</title>
        <authorList>
            <person name="Ponce Toledo R.I."/>
            <person name="Schleper C."/>
            <person name="Rodrigues Oliveira T."/>
            <person name="Wollweber F."/>
            <person name="Xu J."/>
            <person name="Rittmann S."/>
            <person name="Klingl A."/>
            <person name="Pilhofer M."/>
        </authorList>
    </citation>
    <scope>NUCLEOTIDE SEQUENCE</scope>
    <source>
        <strain evidence="1">B-35</strain>
    </source>
</reference>
<dbReference type="Proteomes" id="UP001208689">
    <property type="component" value="Chromosome"/>
</dbReference>
<evidence type="ECO:0000313" key="1">
    <source>
        <dbReference type="EMBL" id="UYP47502.1"/>
    </source>
</evidence>